<dbReference type="VEuPathDB" id="VectorBase:AEPI015290"/>
<dbReference type="GO" id="GO:0005840">
    <property type="term" value="C:ribosome"/>
    <property type="evidence" value="ECO:0007669"/>
    <property type="project" value="UniProtKB-KW"/>
</dbReference>
<dbReference type="GO" id="GO:0019843">
    <property type="term" value="F:rRNA binding"/>
    <property type="evidence" value="ECO:0007669"/>
    <property type="project" value="InterPro"/>
</dbReference>
<accession>A0A240PM15</accession>
<proteinExistence type="inferred from homology"/>
<dbReference type="GO" id="GO:0006412">
    <property type="term" value="P:translation"/>
    <property type="evidence" value="ECO:0007669"/>
    <property type="project" value="InterPro"/>
</dbReference>
<sequence>MVFTSVINFVRSRGPDEFWRKRRVFKLAAHFIGRRRNCYSIAVRNVHRALAYATKGRELKKQDMRELWMQRVNAGCEQHGLQFADFQYGLYRNDVLLNRKVLADLAIWEPRTFEALAKISQHVPEEGECLKTMDRLDNVLKFDFSIFFTGSGDK</sequence>
<dbReference type="EnsemblMetazoa" id="AEPI015290-RA">
    <property type="protein sequence ID" value="AEPI015290-PA"/>
    <property type="gene ID" value="AEPI015290"/>
</dbReference>
<dbReference type="Gene3D" id="1.10.1900.20">
    <property type="entry name" value="Ribosomal protein L20"/>
    <property type="match status" value="1"/>
</dbReference>
<dbReference type="GO" id="GO:1990904">
    <property type="term" value="C:ribonucleoprotein complex"/>
    <property type="evidence" value="ECO:0007669"/>
    <property type="project" value="UniProtKB-KW"/>
</dbReference>
<dbReference type="PRINTS" id="PR00062">
    <property type="entry name" value="RIBOSOMALL20"/>
</dbReference>
<dbReference type="InterPro" id="IPR005813">
    <property type="entry name" value="Ribosomal_bL20"/>
</dbReference>
<protein>
    <recommendedName>
        <fullName evidence="4">Large ribosomal subunit protein bL20m</fullName>
    </recommendedName>
    <alternativeName>
        <fullName evidence="5">39S ribosomal protein L20, mitochondrial</fullName>
    </alternativeName>
</protein>
<dbReference type="STRING" id="199890.A0A240PM15"/>
<evidence type="ECO:0000313" key="8">
    <source>
        <dbReference type="Proteomes" id="UP000075885"/>
    </source>
</evidence>
<dbReference type="FunFam" id="1.10.1900.20:FF:000001">
    <property type="entry name" value="50S ribosomal protein L20"/>
    <property type="match status" value="1"/>
</dbReference>
<evidence type="ECO:0000256" key="4">
    <source>
        <dbReference type="ARBA" id="ARBA00072767"/>
    </source>
</evidence>
<evidence type="ECO:0000256" key="5">
    <source>
        <dbReference type="ARBA" id="ARBA00076245"/>
    </source>
</evidence>
<evidence type="ECO:0000313" key="7">
    <source>
        <dbReference type="EnsemblMetazoa" id="AEPI015290-PA"/>
    </source>
</evidence>
<dbReference type="AlphaFoldDB" id="A0A240PM15"/>
<evidence type="ECO:0000256" key="1">
    <source>
        <dbReference type="ARBA" id="ARBA00007698"/>
    </source>
</evidence>
<dbReference type="CDD" id="cd07026">
    <property type="entry name" value="Ribosomal_L20"/>
    <property type="match status" value="1"/>
</dbReference>
<evidence type="ECO:0000256" key="6">
    <source>
        <dbReference type="RuleBase" id="RU000561"/>
    </source>
</evidence>
<organism evidence="7 8">
    <name type="scientific">Anopheles epiroticus</name>
    <dbReference type="NCBI Taxonomy" id="199890"/>
    <lineage>
        <taxon>Eukaryota</taxon>
        <taxon>Metazoa</taxon>
        <taxon>Ecdysozoa</taxon>
        <taxon>Arthropoda</taxon>
        <taxon>Hexapoda</taxon>
        <taxon>Insecta</taxon>
        <taxon>Pterygota</taxon>
        <taxon>Neoptera</taxon>
        <taxon>Endopterygota</taxon>
        <taxon>Diptera</taxon>
        <taxon>Nematocera</taxon>
        <taxon>Culicoidea</taxon>
        <taxon>Culicidae</taxon>
        <taxon>Anophelinae</taxon>
        <taxon>Anopheles</taxon>
    </lineage>
</organism>
<keyword evidence="8" id="KW-1185">Reference proteome</keyword>
<name>A0A240PM15_9DIPT</name>
<reference evidence="7" key="2">
    <citation type="submission" date="2020-05" db="UniProtKB">
        <authorList>
            <consortium name="EnsemblMetazoa"/>
        </authorList>
    </citation>
    <scope>IDENTIFICATION</scope>
    <source>
        <strain evidence="7">Epiroticus2</strain>
    </source>
</reference>
<dbReference type="InterPro" id="IPR035566">
    <property type="entry name" value="Ribosomal_protein_bL20_C"/>
</dbReference>
<evidence type="ECO:0000256" key="3">
    <source>
        <dbReference type="ARBA" id="ARBA00023274"/>
    </source>
</evidence>
<evidence type="ECO:0000256" key="2">
    <source>
        <dbReference type="ARBA" id="ARBA00022980"/>
    </source>
</evidence>
<keyword evidence="2 6" id="KW-0689">Ribosomal protein</keyword>
<comment type="similarity">
    <text evidence="1 6">Belongs to the bacterial ribosomal protein bL20 family.</text>
</comment>
<keyword evidence="3 6" id="KW-0687">Ribonucleoprotein</keyword>
<reference evidence="8" key="1">
    <citation type="submission" date="2013-03" db="EMBL/GenBank/DDBJ databases">
        <title>The Genome Sequence of Anopheles epiroticus epiroticus2.</title>
        <authorList>
            <consortium name="The Broad Institute Genomics Platform"/>
            <person name="Neafsey D.E."/>
            <person name="Howell P."/>
            <person name="Walker B."/>
            <person name="Young S.K."/>
            <person name="Zeng Q."/>
            <person name="Gargeya S."/>
            <person name="Fitzgerald M."/>
            <person name="Haas B."/>
            <person name="Abouelleil A."/>
            <person name="Allen A.W."/>
            <person name="Alvarado L."/>
            <person name="Arachchi H.M."/>
            <person name="Berlin A.M."/>
            <person name="Chapman S.B."/>
            <person name="Gainer-Dewar J."/>
            <person name="Goldberg J."/>
            <person name="Griggs A."/>
            <person name="Gujja S."/>
            <person name="Hansen M."/>
            <person name="Howarth C."/>
            <person name="Imamovic A."/>
            <person name="Ireland A."/>
            <person name="Larimer J."/>
            <person name="McCowan C."/>
            <person name="Murphy C."/>
            <person name="Pearson M."/>
            <person name="Poon T.W."/>
            <person name="Priest M."/>
            <person name="Roberts A."/>
            <person name="Saif S."/>
            <person name="Shea T."/>
            <person name="Sisk P."/>
            <person name="Sykes S."/>
            <person name="Wortman J."/>
            <person name="Nusbaum C."/>
            <person name="Birren B."/>
        </authorList>
    </citation>
    <scope>NUCLEOTIDE SEQUENCE [LARGE SCALE GENOMIC DNA]</scope>
    <source>
        <strain evidence="8">Epiroticus2</strain>
    </source>
</reference>
<dbReference type="NCBIfam" id="TIGR01032">
    <property type="entry name" value="rplT_bact"/>
    <property type="match status" value="1"/>
</dbReference>
<dbReference type="Pfam" id="PF00453">
    <property type="entry name" value="Ribosomal_L20"/>
    <property type="match status" value="1"/>
</dbReference>
<dbReference type="Gene3D" id="6.10.160.10">
    <property type="match status" value="1"/>
</dbReference>
<dbReference type="SUPFAM" id="SSF74731">
    <property type="entry name" value="Ribosomal protein L20"/>
    <property type="match status" value="1"/>
</dbReference>
<dbReference type="Proteomes" id="UP000075885">
    <property type="component" value="Unassembled WGS sequence"/>
</dbReference>
<dbReference type="GO" id="GO:0003735">
    <property type="term" value="F:structural constituent of ribosome"/>
    <property type="evidence" value="ECO:0007669"/>
    <property type="project" value="InterPro"/>
</dbReference>
<dbReference type="PANTHER" id="PTHR10986">
    <property type="entry name" value="39S RIBOSOMAL PROTEIN L20"/>
    <property type="match status" value="1"/>
</dbReference>